<dbReference type="InterPro" id="IPR002528">
    <property type="entry name" value="MATE_fam"/>
</dbReference>
<evidence type="ECO:0000256" key="5">
    <source>
        <dbReference type="ARBA" id="ARBA00023136"/>
    </source>
</evidence>
<keyword evidence="3 7" id="KW-0812">Transmembrane</keyword>
<evidence type="ECO:0000256" key="6">
    <source>
        <dbReference type="SAM" id="MobiDB-lite"/>
    </source>
</evidence>
<dbReference type="CDD" id="cd13132">
    <property type="entry name" value="MATE_eukaryotic"/>
    <property type="match status" value="1"/>
</dbReference>
<name>A0A8H5GHB4_9AGAR</name>
<evidence type="ECO:0000256" key="2">
    <source>
        <dbReference type="ARBA" id="ARBA00010199"/>
    </source>
</evidence>
<feature type="transmembrane region" description="Helical" evidence="7">
    <location>
        <begin position="481"/>
        <end position="503"/>
    </location>
</feature>
<feature type="transmembrane region" description="Helical" evidence="7">
    <location>
        <begin position="160"/>
        <end position="178"/>
    </location>
</feature>
<keyword evidence="5 7" id="KW-0472">Membrane</keyword>
<feature type="region of interest" description="Disordered" evidence="6">
    <location>
        <begin position="1"/>
        <end position="61"/>
    </location>
</feature>
<sequence length="570" mass="62028">MSSQYTRPPKLNIAITTSASQNDNSSESPTENTPLLSATTTTTRIPSPEAEELGQVTKDSRDDSRIPTYRLILQEAWVTTKYALPVFGINVLEYSLVVVSVLSIGHISTSALAAITIGEMTVNVTGLSVIQGFASALDTLLPSAWTSPHPQLVGLWTQRMIVVVSFFLIPIFILWINAEAVLLKLKQEPEVARLAAVYLRWMCIGLPAYAFNCITRRYFQAQNLFNVPARIIVIVAPLNVLLNYLLVWGPSTVRIGFIGAPLATSISYYIISISYIIYGVFFVPRTAWHPLSILGFRNLGVLIKLGLAGIGQTCSEWWSWDIVALVASQFGSDVILASQSVLVVTSSTTWLAPFSLGVAASIRIGNLLGANQARRAGAAAKAAVLTGLILAGVMSTFLLIVRNRWAYLFNEDPAVVSLVASIIPLLAMFQVFDANAAITSGILRARGKQITGAVLNIGAYYVLGIPFGILLAFKFNMKLTGLWLGLTVALVICAVVGTILCIWTPNWEEEVEKVMERLEGDKRALEDSEDEEEGDGTSTERRVAVISEEEEEGEGRRRISDAAVNGDSRL</sequence>
<evidence type="ECO:0000256" key="7">
    <source>
        <dbReference type="SAM" id="Phobius"/>
    </source>
</evidence>
<dbReference type="OrthoDB" id="2126698at2759"/>
<organism evidence="8 9">
    <name type="scientific">Tetrapyrgos nigripes</name>
    <dbReference type="NCBI Taxonomy" id="182062"/>
    <lineage>
        <taxon>Eukaryota</taxon>
        <taxon>Fungi</taxon>
        <taxon>Dikarya</taxon>
        <taxon>Basidiomycota</taxon>
        <taxon>Agaricomycotina</taxon>
        <taxon>Agaricomycetes</taxon>
        <taxon>Agaricomycetidae</taxon>
        <taxon>Agaricales</taxon>
        <taxon>Marasmiineae</taxon>
        <taxon>Marasmiaceae</taxon>
        <taxon>Tetrapyrgos</taxon>
    </lineage>
</organism>
<dbReference type="GO" id="GO:0015297">
    <property type="term" value="F:antiporter activity"/>
    <property type="evidence" value="ECO:0007669"/>
    <property type="project" value="InterPro"/>
</dbReference>
<keyword evidence="9" id="KW-1185">Reference proteome</keyword>
<comment type="caution">
    <text evidence="8">The sequence shown here is derived from an EMBL/GenBank/DDBJ whole genome shotgun (WGS) entry which is preliminary data.</text>
</comment>
<dbReference type="GO" id="GO:0042910">
    <property type="term" value="F:xenobiotic transmembrane transporter activity"/>
    <property type="evidence" value="ECO:0007669"/>
    <property type="project" value="InterPro"/>
</dbReference>
<feature type="transmembrane region" description="Helical" evidence="7">
    <location>
        <begin position="198"/>
        <end position="215"/>
    </location>
</feature>
<dbReference type="PANTHER" id="PTHR11206">
    <property type="entry name" value="MULTIDRUG RESISTANCE PROTEIN"/>
    <property type="match status" value="1"/>
</dbReference>
<protein>
    <recommendedName>
        <fullName evidence="10">MATE efflux family protein</fullName>
    </recommendedName>
</protein>
<dbReference type="EMBL" id="JAACJM010000031">
    <property type="protein sequence ID" value="KAF5364814.1"/>
    <property type="molecule type" value="Genomic_DNA"/>
</dbReference>
<dbReference type="AlphaFoldDB" id="A0A8H5GHB4"/>
<dbReference type="Proteomes" id="UP000559256">
    <property type="component" value="Unassembled WGS sequence"/>
</dbReference>
<dbReference type="NCBIfam" id="TIGR00797">
    <property type="entry name" value="matE"/>
    <property type="match status" value="1"/>
</dbReference>
<evidence type="ECO:0000313" key="8">
    <source>
        <dbReference type="EMBL" id="KAF5364814.1"/>
    </source>
</evidence>
<dbReference type="GO" id="GO:0016020">
    <property type="term" value="C:membrane"/>
    <property type="evidence" value="ECO:0007669"/>
    <property type="project" value="UniProtKB-SubCell"/>
</dbReference>
<feature type="transmembrane region" description="Helical" evidence="7">
    <location>
        <begin position="227"/>
        <end position="246"/>
    </location>
</feature>
<reference evidence="8 9" key="1">
    <citation type="journal article" date="2020" name="ISME J.">
        <title>Uncovering the hidden diversity of litter-decomposition mechanisms in mushroom-forming fungi.</title>
        <authorList>
            <person name="Floudas D."/>
            <person name="Bentzer J."/>
            <person name="Ahren D."/>
            <person name="Johansson T."/>
            <person name="Persson P."/>
            <person name="Tunlid A."/>
        </authorList>
    </citation>
    <scope>NUCLEOTIDE SEQUENCE [LARGE SCALE GENOMIC DNA]</scope>
    <source>
        <strain evidence="8 9">CBS 291.85</strain>
    </source>
</reference>
<comment type="similarity">
    <text evidence="2">Belongs to the multi antimicrobial extrusion (MATE) (TC 2.A.66.1) family.</text>
</comment>
<dbReference type="InterPro" id="IPR045069">
    <property type="entry name" value="MATE_euk"/>
</dbReference>
<evidence type="ECO:0000256" key="3">
    <source>
        <dbReference type="ARBA" id="ARBA00022692"/>
    </source>
</evidence>
<evidence type="ECO:0000256" key="1">
    <source>
        <dbReference type="ARBA" id="ARBA00004141"/>
    </source>
</evidence>
<feature type="transmembrane region" description="Helical" evidence="7">
    <location>
        <begin position="453"/>
        <end position="475"/>
    </location>
</feature>
<feature type="transmembrane region" description="Helical" evidence="7">
    <location>
        <begin position="382"/>
        <end position="401"/>
    </location>
</feature>
<feature type="compositionally biased region" description="Polar residues" evidence="6">
    <location>
        <begin position="14"/>
        <end position="38"/>
    </location>
</feature>
<feature type="transmembrane region" description="Helical" evidence="7">
    <location>
        <begin position="413"/>
        <end position="432"/>
    </location>
</feature>
<evidence type="ECO:0000313" key="9">
    <source>
        <dbReference type="Proteomes" id="UP000559256"/>
    </source>
</evidence>
<feature type="transmembrane region" description="Helical" evidence="7">
    <location>
        <begin position="340"/>
        <end position="362"/>
    </location>
</feature>
<evidence type="ECO:0008006" key="10">
    <source>
        <dbReference type="Google" id="ProtNLM"/>
    </source>
</evidence>
<feature type="region of interest" description="Disordered" evidence="6">
    <location>
        <begin position="522"/>
        <end position="570"/>
    </location>
</feature>
<feature type="transmembrane region" description="Helical" evidence="7">
    <location>
        <begin position="266"/>
        <end position="287"/>
    </location>
</feature>
<dbReference type="Pfam" id="PF01554">
    <property type="entry name" value="MatE"/>
    <property type="match status" value="2"/>
</dbReference>
<accession>A0A8H5GHB4</accession>
<comment type="subcellular location">
    <subcellularLocation>
        <location evidence="1">Membrane</location>
        <topology evidence="1">Multi-pass membrane protein</topology>
    </subcellularLocation>
</comment>
<proteinExistence type="inferred from homology"/>
<evidence type="ECO:0000256" key="4">
    <source>
        <dbReference type="ARBA" id="ARBA00022989"/>
    </source>
</evidence>
<dbReference type="GO" id="GO:1990961">
    <property type="term" value="P:xenobiotic detoxification by transmembrane export across the plasma membrane"/>
    <property type="evidence" value="ECO:0007669"/>
    <property type="project" value="InterPro"/>
</dbReference>
<gene>
    <name evidence="8" type="ORF">D9758_009308</name>
</gene>
<keyword evidence="4 7" id="KW-1133">Transmembrane helix</keyword>